<keyword evidence="3" id="KW-1185">Reference proteome</keyword>
<gene>
    <name evidence="2" type="ORF">FHX49_002166</name>
</gene>
<dbReference type="PANTHER" id="PTHR43441:SF10">
    <property type="entry name" value="ACETYLTRANSFERASE"/>
    <property type="match status" value="1"/>
</dbReference>
<dbReference type="RefSeq" id="WP_241246179.1">
    <property type="nucleotide sequence ID" value="NZ_CP049255.1"/>
</dbReference>
<evidence type="ECO:0000259" key="1">
    <source>
        <dbReference type="Pfam" id="PF13302"/>
    </source>
</evidence>
<protein>
    <submittedName>
        <fullName evidence="2">RimJ/RimL family protein N-acetyltransferase</fullName>
    </submittedName>
</protein>
<dbReference type="SUPFAM" id="SSF55729">
    <property type="entry name" value="Acyl-CoA N-acyltransferases (Nat)"/>
    <property type="match status" value="1"/>
</dbReference>
<dbReference type="Proteomes" id="UP000529310">
    <property type="component" value="Unassembled WGS sequence"/>
</dbReference>
<accession>A0A7W4V4A5</accession>
<dbReference type="EMBL" id="JACHWQ010000007">
    <property type="protein sequence ID" value="MBB2976587.1"/>
    <property type="molecule type" value="Genomic_DNA"/>
</dbReference>
<evidence type="ECO:0000313" key="2">
    <source>
        <dbReference type="EMBL" id="MBB2976587.1"/>
    </source>
</evidence>
<dbReference type="GO" id="GO:1990189">
    <property type="term" value="F:protein N-terminal-serine acetyltransferase activity"/>
    <property type="evidence" value="ECO:0007669"/>
    <property type="project" value="TreeGrafter"/>
</dbReference>
<organism evidence="2 3">
    <name type="scientific">Microbacterium endophyticum</name>
    <dbReference type="NCBI Taxonomy" id="1526412"/>
    <lineage>
        <taxon>Bacteria</taxon>
        <taxon>Bacillati</taxon>
        <taxon>Actinomycetota</taxon>
        <taxon>Actinomycetes</taxon>
        <taxon>Micrococcales</taxon>
        <taxon>Microbacteriaceae</taxon>
        <taxon>Microbacterium</taxon>
    </lineage>
</organism>
<proteinExistence type="predicted"/>
<evidence type="ECO:0000313" key="3">
    <source>
        <dbReference type="Proteomes" id="UP000529310"/>
    </source>
</evidence>
<dbReference type="Pfam" id="PF13302">
    <property type="entry name" value="Acetyltransf_3"/>
    <property type="match status" value="1"/>
</dbReference>
<dbReference type="Gene3D" id="3.40.630.30">
    <property type="match status" value="1"/>
</dbReference>
<sequence>MTWPTATALETSRFSLEPLSQDHADEMTAVLADASLYTFTGDEPPTRDELRARYARQSVGHSPSGDAGWLNWIIREKTSQDAIGYIQATVTVDDNARAASMAWLISPAKQGLGAATEAGITTVTWLAAQGIQIVRAEIHPDHRASEAVASRLGLAPTLACIDGERVWQRDLRSDG</sequence>
<dbReference type="InterPro" id="IPR051908">
    <property type="entry name" value="Ribosomal_N-acetyltransferase"/>
</dbReference>
<dbReference type="GO" id="GO:0005737">
    <property type="term" value="C:cytoplasm"/>
    <property type="evidence" value="ECO:0007669"/>
    <property type="project" value="TreeGrafter"/>
</dbReference>
<comment type="caution">
    <text evidence="2">The sequence shown here is derived from an EMBL/GenBank/DDBJ whole genome shotgun (WGS) entry which is preliminary data.</text>
</comment>
<dbReference type="PANTHER" id="PTHR43441">
    <property type="entry name" value="RIBOSOMAL-PROTEIN-SERINE ACETYLTRANSFERASE"/>
    <property type="match status" value="1"/>
</dbReference>
<dbReference type="GO" id="GO:0008999">
    <property type="term" value="F:protein-N-terminal-alanine acetyltransferase activity"/>
    <property type="evidence" value="ECO:0007669"/>
    <property type="project" value="TreeGrafter"/>
</dbReference>
<keyword evidence="2" id="KW-0808">Transferase</keyword>
<reference evidence="2 3" key="1">
    <citation type="submission" date="2020-08" db="EMBL/GenBank/DDBJ databases">
        <title>Sequencing the genomes of 1000 actinobacteria strains.</title>
        <authorList>
            <person name="Klenk H.-P."/>
        </authorList>
    </citation>
    <scope>NUCLEOTIDE SEQUENCE [LARGE SCALE GENOMIC DNA]</scope>
    <source>
        <strain evidence="2 3">DSM 27099</strain>
    </source>
</reference>
<feature type="domain" description="N-acetyltransferase" evidence="1">
    <location>
        <begin position="13"/>
        <end position="154"/>
    </location>
</feature>
<dbReference type="InterPro" id="IPR000182">
    <property type="entry name" value="GNAT_dom"/>
</dbReference>
<name>A0A7W4V4A5_9MICO</name>
<dbReference type="AlphaFoldDB" id="A0A7W4V4A5"/>
<dbReference type="InterPro" id="IPR016181">
    <property type="entry name" value="Acyl_CoA_acyltransferase"/>
</dbReference>